<dbReference type="GO" id="GO:0000981">
    <property type="term" value="F:DNA-binding transcription factor activity, RNA polymerase II-specific"/>
    <property type="evidence" value="ECO:0007669"/>
    <property type="project" value="InterPro"/>
</dbReference>
<reference evidence="2 3" key="1">
    <citation type="journal article" date="2024" name="Science">
        <title>Giant polyketide synthase enzymes in the biosynthesis of giant marine polyether toxins.</title>
        <authorList>
            <person name="Fallon T.R."/>
            <person name="Shende V.V."/>
            <person name="Wierzbicki I.H."/>
            <person name="Pendleton A.L."/>
            <person name="Watervoot N.F."/>
            <person name="Auber R.P."/>
            <person name="Gonzalez D.J."/>
            <person name="Wisecaver J.H."/>
            <person name="Moore B.S."/>
        </authorList>
    </citation>
    <scope>NUCLEOTIDE SEQUENCE [LARGE SCALE GENOMIC DNA]</scope>
    <source>
        <strain evidence="2 3">12B1</strain>
    </source>
</reference>
<dbReference type="Gene3D" id="4.10.240.10">
    <property type="entry name" value="Zn(2)-C6 fungal-type DNA-binding domain"/>
    <property type="match status" value="1"/>
</dbReference>
<evidence type="ECO:0000313" key="2">
    <source>
        <dbReference type="EMBL" id="KAL1526776.1"/>
    </source>
</evidence>
<dbReference type="AlphaFoldDB" id="A0AB34JXU9"/>
<comment type="caution">
    <text evidence="2">The sequence shown here is derived from an EMBL/GenBank/DDBJ whole genome shotgun (WGS) entry which is preliminary data.</text>
</comment>
<dbReference type="GO" id="GO:0008270">
    <property type="term" value="F:zinc ion binding"/>
    <property type="evidence" value="ECO:0007669"/>
    <property type="project" value="InterPro"/>
</dbReference>
<evidence type="ECO:0000259" key="1">
    <source>
        <dbReference type="PROSITE" id="PS50048"/>
    </source>
</evidence>
<gene>
    <name evidence="2" type="ORF">AB1Y20_015472</name>
</gene>
<dbReference type="Pfam" id="PF00172">
    <property type="entry name" value="Zn_clus"/>
    <property type="match status" value="1"/>
</dbReference>
<dbReference type="Proteomes" id="UP001515480">
    <property type="component" value="Unassembled WGS sequence"/>
</dbReference>
<dbReference type="CDD" id="cd00067">
    <property type="entry name" value="GAL4"/>
    <property type="match status" value="1"/>
</dbReference>
<keyword evidence="3" id="KW-1185">Reference proteome</keyword>
<dbReference type="EMBL" id="JBGBPQ010000003">
    <property type="protein sequence ID" value="KAL1526776.1"/>
    <property type="molecule type" value="Genomic_DNA"/>
</dbReference>
<dbReference type="InterPro" id="IPR036864">
    <property type="entry name" value="Zn2-C6_fun-type_DNA-bd_sf"/>
</dbReference>
<organism evidence="2 3">
    <name type="scientific">Prymnesium parvum</name>
    <name type="common">Toxic golden alga</name>
    <dbReference type="NCBI Taxonomy" id="97485"/>
    <lineage>
        <taxon>Eukaryota</taxon>
        <taxon>Haptista</taxon>
        <taxon>Haptophyta</taxon>
        <taxon>Prymnesiophyceae</taxon>
        <taxon>Prymnesiales</taxon>
        <taxon>Prymnesiaceae</taxon>
        <taxon>Prymnesium</taxon>
    </lineage>
</organism>
<name>A0AB34JXU9_PRYPA</name>
<dbReference type="InterPro" id="IPR001138">
    <property type="entry name" value="Zn2Cys6_DnaBD"/>
</dbReference>
<dbReference type="PROSITE" id="PS50048">
    <property type="entry name" value="ZN2_CY6_FUNGAL_2"/>
    <property type="match status" value="1"/>
</dbReference>
<feature type="domain" description="Zn(2)-C6 fungal-type" evidence="1">
    <location>
        <begin position="29"/>
        <end position="60"/>
    </location>
</feature>
<sequence length="532" mass="58744">MEEEQFRLGTSSCRPIYGRALVRWRCVMSCQACRLSKVKCEARAGTSCVRCSRLGLTCQFKASNRGRPNVRRDVARLGPAVRALLKATQPEDGSQAKQLETELARTREPDVDTCILSWRGHDCQQMMVEAIGNREGQIALIKHWLLIGVRSGNCALLGNVLILASKCGLKLDDVTMQIDRTTPQITFEMPSYLVEWFEQPGRMCCARGQREGYVTWRPNAAFTEAIGNEEFLKAKLAREHPQAVANTDFLVCSAEIFITTPFHPEDRMQIVEVNASLWSQVSSNYEAKAEVVASKPVRCLLKQPSGQWDYKPCQLSARTVVRPGSREVFSVFSLAELPLIKEDASPLVCSAFSGGYSRDEKCGVDGAMATDGRHFLEGVPQYINLAIQRCLPQQIPNCLQPPPRAISTPSPIGGQNSLRTSPQQPVLMPPMSMALSAPSQPMYAYPSGGASYSSEHTLSIQEDPFPPLMLTKDNPLRLKQQAVVSETGVAHVPANLNQVLHPAFMEDLCAVGQEDLMTQLDLDDLASQLMSD</sequence>
<proteinExistence type="predicted"/>
<dbReference type="PROSITE" id="PS00463">
    <property type="entry name" value="ZN2_CY6_FUNGAL_1"/>
    <property type="match status" value="1"/>
</dbReference>
<protein>
    <recommendedName>
        <fullName evidence="1">Zn(2)-C6 fungal-type domain-containing protein</fullName>
    </recommendedName>
</protein>
<evidence type="ECO:0000313" key="3">
    <source>
        <dbReference type="Proteomes" id="UP001515480"/>
    </source>
</evidence>
<dbReference type="SUPFAM" id="SSF57701">
    <property type="entry name" value="Zn2/Cys6 DNA-binding domain"/>
    <property type="match status" value="1"/>
</dbReference>
<accession>A0AB34JXU9</accession>